<dbReference type="PANTHER" id="PTHR43464:SF19">
    <property type="entry name" value="UBIQUINONE BIOSYNTHESIS O-METHYLTRANSFERASE, MITOCHONDRIAL"/>
    <property type="match status" value="1"/>
</dbReference>
<evidence type="ECO:0000313" key="5">
    <source>
        <dbReference type="EMBL" id="MFI2474278.1"/>
    </source>
</evidence>
<dbReference type="EMBL" id="JBIRYO010000007">
    <property type="protein sequence ID" value="MFI2474278.1"/>
    <property type="molecule type" value="Genomic_DNA"/>
</dbReference>
<dbReference type="Gene3D" id="3.40.50.150">
    <property type="entry name" value="Vaccinia Virus protein VP39"/>
    <property type="match status" value="1"/>
</dbReference>
<sequence>MSRDQYWNHNTRYHPWLLAKTPSSARTALDVGCGDGLLARKLAAHCREVVGIDADAGALTQAPATGRVRFEQADFREFSGTFDYVTAVATLHHVPLEEGLTALRRLVAPGGTLAVVGLWKMTPRRDAAYLPLLPLIWAIDRYPPRPSGPDVAMRDPEETLDDIRACAATTLPGARIRRRLMFRYTLLWQRPA</sequence>
<dbReference type="CDD" id="cd02440">
    <property type="entry name" value="AdoMet_MTases"/>
    <property type="match status" value="1"/>
</dbReference>
<dbReference type="GO" id="GO:0102208">
    <property type="term" value="F:2-polyprenyl-6-hydroxyphenol methylase activity"/>
    <property type="evidence" value="ECO:0007669"/>
    <property type="project" value="UniProtKB-EC"/>
</dbReference>
<dbReference type="GO" id="GO:0061542">
    <property type="term" value="F:3-demethylubiquinol 3-O-methyltransferase activity"/>
    <property type="evidence" value="ECO:0007669"/>
    <property type="project" value="UniProtKB-EC"/>
</dbReference>
<evidence type="ECO:0000256" key="1">
    <source>
        <dbReference type="ARBA" id="ARBA00022603"/>
    </source>
</evidence>
<keyword evidence="2 5" id="KW-0808">Transferase</keyword>
<evidence type="ECO:0000256" key="3">
    <source>
        <dbReference type="ARBA" id="ARBA00022691"/>
    </source>
</evidence>
<gene>
    <name evidence="5" type="ORF">ACH49W_12950</name>
</gene>
<dbReference type="RefSeq" id="WP_364818334.1">
    <property type="nucleotide sequence ID" value="NZ_JBFAYM010000001.1"/>
</dbReference>
<dbReference type="InterPro" id="IPR041698">
    <property type="entry name" value="Methyltransf_25"/>
</dbReference>
<accession>A0ABW7WZJ8</accession>
<name>A0ABW7WZJ8_9NOCA</name>
<dbReference type="Proteomes" id="UP001611415">
    <property type="component" value="Unassembled WGS sequence"/>
</dbReference>
<dbReference type="EC" id="2.1.1.222" evidence="5"/>
<evidence type="ECO:0000259" key="4">
    <source>
        <dbReference type="Pfam" id="PF13649"/>
    </source>
</evidence>
<dbReference type="InterPro" id="IPR029063">
    <property type="entry name" value="SAM-dependent_MTases_sf"/>
</dbReference>
<comment type="caution">
    <text evidence="5">The sequence shown here is derived from an EMBL/GenBank/DDBJ whole genome shotgun (WGS) entry which is preliminary data.</text>
</comment>
<feature type="domain" description="Methyltransferase" evidence="4">
    <location>
        <begin position="29"/>
        <end position="111"/>
    </location>
</feature>
<protein>
    <submittedName>
        <fullName evidence="5">Class I SAM-dependent methyltransferase</fullName>
        <ecNumber evidence="5">2.1.1.222</ecNumber>
        <ecNumber evidence="5">2.1.1.64</ecNumber>
    </submittedName>
</protein>
<dbReference type="SUPFAM" id="SSF53335">
    <property type="entry name" value="S-adenosyl-L-methionine-dependent methyltransferases"/>
    <property type="match status" value="1"/>
</dbReference>
<dbReference type="PANTHER" id="PTHR43464">
    <property type="entry name" value="METHYLTRANSFERASE"/>
    <property type="match status" value="1"/>
</dbReference>
<evidence type="ECO:0000256" key="2">
    <source>
        <dbReference type="ARBA" id="ARBA00022679"/>
    </source>
</evidence>
<keyword evidence="3" id="KW-0949">S-adenosyl-L-methionine</keyword>
<evidence type="ECO:0000313" key="6">
    <source>
        <dbReference type="Proteomes" id="UP001611415"/>
    </source>
</evidence>
<reference evidence="5 6" key="1">
    <citation type="submission" date="2024-10" db="EMBL/GenBank/DDBJ databases">
        <title>The Natural Products Discovery Center: Release of the First 8490 Sequenced Strains for Exploring Actinobacteria Biosynthetic Diversity.</title>
        <authorList>
            <person name="Kalkreuter E."/>
            <person name="Kautsar S.A."/>
            <person name="Yang D."/>
            <person name="Bader C.D."/>
            <person name="Teijaro C.N."/>
            <person name="Fluegel L."/>
            <person name="Davis C.M."/>
            <person name="Simpson J.R."/>
            <person name="Lauterbach L."/>
            <person name="Steele A.D."/>
            <person name="Gui C."/>
            <person name="Meng S."/>
            <person name="Li G."/>
            <person name="Viehrig K."/>
            <person name="Ye F."/>
            <person name="Su P."/>
            <person name="Kiefer A.F."/>
            <person name="Nichols A."/>
            <person name="Cepeda A.J."/>
            <person name="Yan W."/>
            <person name="Fan B."/>
            <person name="Jiang Y."/>
            <person name="Adhikari A."/>
            <person name="Zheng C.-J."/>
            <person name="Schuster L."/>
            <person name="Cowan T.M."/>
            <person name="Smanski M.J."/>
            <person name="Chevrette M.G."/>
            <person name="De Carvalho L.P.S."/>
            <person name="Shen B."/>
        </authorList>
    </citation>
    <scope>NUCLEOTIDE SEQUENCE [LARGE SCALE GENOMIC DNA]</scope>
    <source>
        <strain evidence="5 6">NPDC019275</strain>
    </source>
</reference>
<dbReference type="EC" id="2.1.1.64" evidence="5"/>
<proteinExistence type="predicted"/>
<keyword evidence="6" id="KW-1185">Reference proteome</keyword>
<dbReference type="GO" id="GO:0032259">
    <property type="term" value="P:methylation"/>
    <property type="evidence" value="ECO:0007669"/>
    <property type="project" value="UniProtKB-KW"/>
</dbReference>
<keyword evidence="1 5" id="KW-0489">Methyltransferase</keyword>
<organism evidence="5 6">
    <name type="scientific">Nocardia xishanensis</name>
    <dbReference type="NCBI Taxonomy" id="238964"/>
    <lineage>
        <taxon>Bacteria</taxon>
        <taxon>Bacillati</taxon>
        <taxon>Actinomycetota</taxon>
        <taxon>Actinomycetes</taxon>
        <taxon>Mycobacteriales</taxon>
        <taxon>Nocardiaceae</taxon>
        <taxon>Nocardia</taxon>
    </lineage>
</organism>
<dbReference type="Pfam" id="PF13649">
    <property type="entry name" value="Methyltransf_25"/>
    <property type="match status" value="1"/>
</dbReference>